<evidence type="ECO:0000313" key="2">
    <source>
        <dbReference type="EMBL" id="WYY06743.1"/>
    </source>
</evidence>
<gene>
    <name evidence="2" type="ORF">RVF87_17040</name>
</gene>
<reference evidence="2 3" key="1">
    <citation type="journal article" date="2023" name="Virus Evol.">
        <title>Computational host range prediction-The good, the bad, and the ugly.</title>
        <authorList>
            <person name="Howell A.A."/>
            <person name="Versoza C.J."/>
            <person name="Pfeifer S.P."/>
        </authorList>
    </citation>
    <scope>NUCLEOTIDE SEQUENCE [LARGE SCALE GENOMIC DNA]</scope>
    <source>
        <strain evidence="2 3">1610/1b</strain>
    </source>
</reference>
<evidence type="ECO:0000313" key="3">
    <source>
        <dbReference type="Proteomes" id="UP001479933"/>
    </source>
</evidence>
<dbReference type="InterPro" id="IPR009781">
    <property type="entry name" value="DUF1345"/>
</dbReference>
<accession>A0ABZ2TZI6</accession>
<dbReference type="Pfam" id="PF07077">
    <property type="entry name" value="DUF1345"/>
    <property type="match status" value="1"/>
</dbReference>
<keyword evidence="1" id="KW-0472">Membrane</keyword>
<feature type="transmembrane region" description="Helical" evidence="1">
    <location>
        <begin position="111"/>
        <end position="136"/>
    </location>
</feature>
<feature type="transmembrane region" description="Helical" evidence="1">
    <location>
        <begin position="79"/>
        <end position="99"/>
    </location>
</feature>
<protein>
    <submittedName>
        <fullName evidence="2">DUF1345 domain-containing protein</fullName>
    </submittedName>
</protein>
<dbReference type="Proteomes" id="UP001479933">
    <property type="component" value="Chromosome"/>
</dbReference>
<evidence type="ECO:0000256" key="1">
    <source>
        <dbReference type="SAM" id="Phobius"/>
    </source>
</evidence>
<keyword evidence="3" id="KW-1185">Reference proteome</keyword>
<proteinExistence type="predicted"/>
<name>A0ABZ2TZI6_9ACTN</name>
<keyword evidence="1" id="KW-0812">Transmembrane</keyword>
<feature type="transmembrane region" description="Helical" evidence="1">
    <location>
        <begin position="12"/>
        <end position="34"/>
    </location>
</feature>
<feature type="transmembrane region" description="Helical" evidence="1">
    <location>
        <begin position="40"/>
        <end position="58"/>
    </location>
</feature>
<dbReference type="RefSeq" id="WP_066170341.1">
    <property type="nucleotide sequence ID" value="NZ_CP136137.1"/>
</dbReference>
<organism evidence="2 3">
    <name type="scientific">Gordonia hydrophobica</name>
    <dbReference type="NCBI Taxonomy" id="40516"/>
    <lineage>
        <taxon>Bacteria</taxon>
        <taxon>Bacillati</taxon>
        <taxon>Actinomycetota</taxon>
        <taxon>Actinomycetes</taxon>
        <taxon>Mycobacteriales</taxon>
        <taxon>Gordoniaceae</taxon>
        <taxon>Gordonia</taxon>
    </lineage>
</organism>
<feature type="transmembrane region" description="Helical" evidence="1">
    <location>
        <begin position="189"/>
        <end position="211"/>
    </location>
</feature>
<sequence>MHPHPVDRPARLAGYAATAADSALVLLSFLSLFVESFLVMLVWEVLAVTYMAAAWLVSRRLTLRGASDSRTGIFQWLSWLMPLAASLAGVNAAVVTLVGKNLAEAGYDPGGLRVLGVAGIVIAWALLNMSFVNVYMTVIDRAAPQRPPFAVPGEPDPDYPEMIYFSFTIGTSFAASDVDVLTRPARRAVLAHSTVAFFFNAVVVAAVFQVLQQLV</sequence>
<dbReference type="EMBL" id="CP136137">
    <property type="protein sequence ID" value="WYY06743.1"/>
    <property type="molecule type" value="Genomic_DNA"/>
</dbReference>
<keyword evidence="1" id="KW-1133">Transmembrane helix</keyword>